<evidence type="ECO:0000313" key="1">
    <source>
        <dbReference type="EMBL" id="KAK9879312.1"/>
    </source>
</evidence>
<protein>
    <submittedName>
        <fullName evidence="1">Uncharacterized protein</fullName>
    </submittedName>
</protein>
<proteinExistence type="predicted"/>
<feature type="non-terminal residue" evidence="1">
    <location>
        <position position="1"/>
    </location>
</feature>
<gene>
    <name evidence="1" type="ORF">WA026_004166</name>
</gene>
<dbReference type="AlphaFoldDB" id="A0AAW1U6L6"/>
<dbReference type="EMBL" id="JARQZJ010000061">
    <property type="protein sequence ID" value="KAK9879312.1"/>
    <property type="molecule type" value="Genomic_DNA"/>
</dbReference>
<organism evidence="1 2">
    <name type="scientific">Henosepilachna vigintioctopunctata</name>
    <dbReference type="NCBI Taxonomy" id="420089"/>
    <lineage>
        <taxon>Eukaryota</taxon>
        <taxon>Metazoa</taxon>
        <taxon>Ecdysozoa</taxon>
        <taxon>Arthropoda</taxon>
        <taxon>Hexapoda</taxon>
        <taxon>Insecta</taxon>
        <taxon>Pterygota</taxon>
        <taxon>Neoptera</taxon>
        <taxon>Endopterygota</taxon>
        <taxon>Coleoptera</taxon>
        <taxon>Polyphaga</taxon>
        <taxon>Cucujiformia</taxon>
        <taxon>Coccinelloidea</taxon>
        <taxon>Coccinellidae</taxon>
        <taxon>Epilachninae</taxon>
        <taxon>Epilachnini</taxon>
        <taxon>Henosepilachna</taxon>
    </lineage>
</organism>
<evidence type="ECO:0000313" key="2">
    <source>
        <dbReference type="Proteomes" id="UP001431783"/>
    </source>
</evidence>
<accession>A0AAW1U6L6</accession>
<name>A0AAW1U6L6_9CUCU</name>
<sequence length="138" mass="15693">NLEIEVKEFKNESYAACLSLEADLYGDIKEQHIVLSNKETSKNIASLPDLNAQSYSSNVKSIPVHKWGETFNDNIEDLRKARHISKDALFDSDIDLFVGDASCWFRQINSNIKDWDSLVNALKRDLNTPITTKNYGIN</sequence>
<reference evidence="1 2" key="1">
    <citation type="submission" date="2023-03" db="EMBL/GenBank/DDBJ databases">
        <title>Genome insight into feeding habits of ladybird beetles.</title>
        <authorList>
            <person name="Li H.-S."/>
            <person name="Huang Y.-H."/>
            <person name="Pang H."/>
        </authorList>
    </citation>
    <scope>NUCLEOTIDE SEQUENCE [LARGE SCALE GENOMIC DNA]</scope>
    <source>
        <strain evidence="1">SYSU_2023b</strain>
        <tissue evidence="1">Whole body</tissue>
    </source>
</reference>
<comment type="caution">
    <text evidence="1">The sequence shown here is derived from an EMBL/GenBank/DDBJ whole genome shotgun (WGS) entry which is preliminary data.</text>
</comment>
<keyword evidence="2" id="KW-1185">Reference proteome</keyword>
<dbReference type="Proteomes" id="UP001431783">
    <property type="component" value="Unassembled WGS sequence"/>
</dbReference>